<evidence type="ECO:0000256" key="1">
    <source>
        <dbReference type="SAM" id="MobiDB-lite"/>
    </source>
</evidence>
<dbReference type="GO" id="GO:0033553">
    <property type="term" value="C:rDNA heterochromatin"/>
    <property type="evidence" value="ECO:0007669"/>
    <property type="project" value="TreeGrafter"/>
</dbReference>
<reference evidence="4 5" key="1">
    <citation type="submission" date="2021-02" db="EMBL/GenBank/DDBJ databases">
        <title>Genome assembly of Pseudopithomyces chartarum.</title>
        <authorList>
            <person name="Jauregui R."/>
            <person name="Singh J."/>
            <person name="Voisey C."/>
        </authorList>
    </citation>
    <scope>NUCLEOTIDE SEQUENCE [LARGE SCALE GENOMIC DNA]</scope>
    <source>
        <strain evidence="4 5">AGR01</strain>
    </source>
</reference>
<dbReference type="InterPro" id="IPR031915">
    <property type="entry name" value="Clr2_N"/>
</dbReference>
<dbReference type="AlphaFoldDB" id="A0AAN6LR33"/>
<dbReference type="InterPro" id="IPR018839">
    <property type="entry name" value="Tscrpt-silencing_Clr2_C"/>
</dbReference>
<evidence type="ECO:0000313" key="4">
    <source>
        <dbReference type="EMBL" id="KAK3202944.1"/>
    </source>
</evidence>
<dbReference type="PANTHER" id="PTHR38046:SF1">
    <property type="entry name" value="CRYPTIC LOCI REGULATOR 2"/>
    <property type="match status" value="1"/>
</dbReference>
<dbReference type="Proteomes" id="UP001280581">
    <property type="component" value="Unassembled WGS sequence"/>
</dbReference>
<evidence type="ECO:0000259" key="3">
    <source>
        <dbReference type="Pfam" id="PF16761"/>
    </source>
</evidence>
<gene>
    <name evidence="4" type="ORF">GRF29_154g1298512</name>
</gene>
<sequence>MLLSLSQRQKARPANVGASGEARLNADASCDFEGRHKLHPPLDPPTGHPTAIEGADDTFTEEMSQPLTLFWPVFAQRSDGRTVVNNKGSPVRNGPTESQLDRTPNEQGQSDYYRLIEKEDAKHVDWRKKLGGMLLREIGRKEDEDKWQLSILWDFPEGYRLYEHIKSKTNGESKNHSGGGHDRQDAYLYGYPKGPRKRFRSPLEFFPHLLWLLTDETSDYNNCTCRICSPNQIEVEKPVQPPPPTTTVTMRTINAPNGPVPVPVPAATAAPVARNPAPIPIRRPSAGTPIAQSPVAKVATPTTNQIAPQIKAPPRLEPTPLPQVRSFDQQVDAQYGKFVNRPGEVVWFRRNGTSAFGLGLVVRRWTTANGNDPGMYSIQPLSYPGGIPPQEIVDANLDNVKPWLAWSAPACTYEYLKARPHVTYQSVNWAELTSGQFGAGHAEVDASILMAKSIDVTLTPFDRLKTISNNGVEERYWNGIYYGAEKIWRGEPVRLRLGLGSDVLVVTEIVEKAFPGNTQVSPKIELRGDVYSYATLPAPNPKEPPALPPDNHLPMRMREDMRWRSQTLLTAASEVCYWKLISPNQRVALEDAKGRWYETSVLFQKEFFDAIGGKGGVNGSWMNARGDATGMSKQPGILVPNRLAAFQGAIPDQLRLVDGVEPPSDHEKPAGAMQAVELGSGAPAENNFSVDDFMNFEDASLPFAENNQPWQ</sequence>
<dbReference type="InterPro" id="IPR038986">
    <property type="entry name" value="Clr2"/>
</dbReference>
<feature type="domain" description="Cryptic loci regulator 2 C-terminal" evidence="2">
    <location>
        <begin position="476"/>
        <end position="598"/>
    </location>
</feature>
<evidence type="ECO:0000259" key="2">
    <source>
        <dbReference type="Pfam" id="PF10383"/>
    </source>
</evidence>
<dbReference type="Pfam" id="PF10383">
    <property type="entry name" value="Clr2"/>
    <property type="match status" value="1"/>
</dbReference>
<evidence type="ECO:0000313" key="5">
    <source>
        <dbReference type="Proteomes" id="UP001280581"/>
    </source>
</evidence>
<name>A0AAN6LR33_9PLEO</name>
<feature type="domain" description="Cryptic loci regulator 2 N-terminal" evidence="3">
    <location>
        <begin position="151"/>
        <end position="228"/>
    </location>
</feature>
<evidence type="ECO:0008006" key="6">
    <source>
        <dbReference type="Google" id="ProtNLM"/>
    </source>
</evidence>
<accession>A0AAN6LR33</accession>
<dbReference type="PANTHER" id="PTHR38046">
    <property type="entry name" value="CRYPTIC LOCI REGULATOR 2"/>
    <property type="match status" value="1"/>
</dbReference>
<organism evidence="4 5">
    <name type="scientific">Pseudopithomyces chartarum</name>
    <dbReference type="NCBI Taxonomy" id="1892770"/>
    <lineage>
        <taxon>Eukaryota</taxon>
        <taxon>Fungi</taxon>
        <taxon>Dikarya</taxon>
        <taxon>Ascomycota</taxon>
        <taxon>Pezizomycotina</taxon>
        <taxon>Dothideomycetes</taxon>
        <taxon>Pleosporomycetidae</taxon>
        <taxon>Pleosporales</taxon>
        <taxon>Massarineae</taxon>
        <taxon>Didymosphaeriaceae</taxon>
        <taxon>Pseudopithomyces</taxon>
    </lineage>
</organism>
<dbReference type="EMBL" id="WVTA01000013">
    <property type="protein sequence ID" value="KAK3202944.1"/>
    <property type="molecule type" value="Genomic_DNA"/>
</dbReference>
<proteinExistence type="predicted"/>
<protein>
    <recommendedName>
        <fullName evidence="6">Cryptic loci regulator 2 N-terminal domain-containing protein</fullName>
    </recommendedName>
</protein>
<dbReference type="GO" id="GO:0031934">
    <property type="term" value="C:mating-type region heterochromatin"/>
    <property type="evidence" value="ECO:0007669"/>
    <property type="project" value="TreeGrafter"/>
</dbReference>
<keyword evidence="5" id="KW-1185">Reference proteome</keyword>
<dbReference type="GO" id="GO:0070824">
    <property type="term" value="C:SHREC complex"/>
    <property type="evidence" value="ECO:0007669"/>
    <property type="project" value="InterPro"/>
</dbReference>
<dbReference type="GO" id="GO:0030466">
    <property type="term" value="P:silent mating-type cassette heterochromatin formation"/>
    <property type="evidence" value="ECO:0007669"/>
    <property type="project" value="TreeGrafter"/>
</dbReference>
<comment type="caution">
    <text evidence="4">The sequence shown here is derived from an EMBL/GenBank/DDBJ whole genome shotgun (WGS) entry which is preliminary data.</text>
</comment>
<feature type="region of interest" description="Disordered" evidence="1">
    <location>
        <begin position="1"/>
        <end position="22"/>
    </location>
</feature>
<feature type="region of interest" description="Disordered" evidence="1">
    <location>
        <begin position="81"/>
        <end position="107"/>
    </location>
</feature>
<dbReference type="Pfam" id="PF16761">
    <property type="entry name" value="Clr2_transil"/>
    <property type="match status" value="1"/>
</dbReference>